<evidence type="ECO:0000256" key="1">
    <source>
        <dbReference type="ARBA" id="ARBA00022603"/>
    </source>
</evidence>
<reference evidence="3" key="1">
    <citation type="journal article" date="2021" name="PeerJ">
        <title>Extensive microbial diversity within the chicken gut microbiome revealed by metagenomics and culture.</title>
        <authorList>
            <person name="Gilroy R."/>
            <person name="Ravi A."/>
            <person name="Getino M."/>
            <person name="Pursley I."/>
            <person name="Horton D.L."/>
            <person name="Alikhan N.F."/>
            <person name="Baker D."/>
            <person name="Gharbi K."/>
            <person name="Hall N."/>
            <person name="Watson M."/>
            <person name="Adriaenssens E.M."/>
            <person name="Foster-Nyarko E."/>
            <person name="Jarju S."/>
            <person name="Secka A."/>
            <person name="Antonio M."/>
            <person name="Oren A."/>
            <person name="Chaudhuri R.R."/>
            <person name="La Ragione R."/>
            <person name="Hildebrand F."/>
            <person name="Pallen M.J."/>
        </authorList>
    </citation>
    <scope>NUCLEOTIDE SEQUENCE</scope>
    <source>
        <strain evidence="3">ChiGjej1B1-98</strain>
    </source>
</reference>
<dbReference type="PANTHER" id="PTHR43542">
    <property type="entry name" value="METHYLTRANSFERASE"/>
    <property type="match status" value="1"/>
</dbReference>
<accession>A0A9D1YX00</accession>
<dbReference type="EMBL" id="DXDC01000428">
    <property type="protein sequence ID" value="HIY67394.1"/>
    <property type="molecule type" value="Genomic_DNA"/>
</dbReference>
<evidence type="ECO:0000313" key="4">
    <source>
        <dbReference type="Proteomes" id="UP000824005"/>
    </source>
</evidence>
<dbReference type="InterPro" id="IPR002052">
    <property type="entry name" value="DNA_methylase_N6_adenine_CS"/>
</dbReference>
<dbReference type="Proteomes" id="UP000824005">
    <property type="component" value="Unassembled WGS sequence"/>
</dbReference>
<evidence type="ECO:0000256" key="2">
    <source>
        <dbReference type="ARBA" id="ARBA00022679"/>
    </source>
</evidence>
<evidence type="ECO:0000313" key="3">
    <source>
        <dbReference type="EMBL" id="HIY67394.1"/>
    </source>
</evidence>
<dbReference type="AlphaFoldDB" id="A0A9D1YX00"/>
<protein>
    <submittedName>
        <fullName evidence="3">16S rRNA (Guanine(966)-N(2))-methyltransferase RsmD</fullName>
        <ecNumber evidence="3">2.1.1.171</ecNumber>
    </submittedName>
</protein>
<dbReference type="NCBIfam" id="TIGR00095">
    <property type="entry name" value="16S rRNA (guanine(966)-N(2))-methyltransferase RsmD"/>
    <property type="match status" value="1"/>
</dbReference>
<reference evidence="3" key="2">
    <citation type="submission" date="2021-04" db="EMBL/GenBank/DDBJ databases">
        <authorList>
            <person name="Gilroy R."/>
        </authorList>
    </citation>
    <scope>NUCLEOTIDE SEQUENCE</scope>
    <source>
        <strain evidence="3">ChiGjej1B1-98</strain>
    </source>
</reference>
<dbReference type="GO" id="GO:0052913">
    <property type="term" value="F:16S rRNA (guanine(966)-N(2))-methyltransferase activity"/>
    <property type="evidence" value="ECO:0007669"/>
    <property type="project" value="UniProtKB-EC"/>
</dbReference>
<name>A0A9D1YX00_9MICO</name>
<keyword evidence="1 3" id="KW-0489">Methyltransferase</keyword>
<comment type="caution">
    <text evidence="3">The sequence shown here is derived from an EMBL/GenBank/DDBJ whole genome shotgun (WGS) entry which is preliminary data.</text>
</comment>
<gene>
    <name evidence="3" type="primary">rsmD</name>
    <name evidence="3" type="ORF">H9830_14095</name>
</gene>
<dbReference type="SUPFAM" id="SSF53335">
    <property type="entry name" value="S-adenosyl-L-methionine-dependent methyltransferases"/>
    <property type="match status" value="1"/>
</dbReference>
<dbReference type="GO" id="GO:0003676">
    <property type="term" value="F:nucleic acid binding"/>
    <property type="evidence" value="ECO:0007669"/>
    <property type="project" value="InterPro"/>
</dbReference>
<organism evidence="3 4">
    <name type="scientific">Candidatus Agrococcus pullicola</name>
    <dbReference type="NCBI Taxonomy" id="2838429"/>
    <lineage>
        <taxon>Bacteria</taxon>
        <taxon>Bacillati</taxon>
        <taxon>Actinomycetota</taxon>
        <taxon>Actinomycetes</taxon>
        <taxon>Micrococcales</taxon>
        <taxon>Microbacteriaceae</taxon>
        <taxon>Agrococcus</taxon>
    </lineage>
</organism>
<dbReference type="EC" id="2.1.1.171" evidence="3"/>
<dbReference type="PIRSF" id="PIRSF004553">
    <property type="entry name" value="CHP00095"/>
    <property type="match status" value="1"/>
</dbReference>
<proteinExistence type="predicted"/>
<sequence length="184" mass="19191">MTRIIAGLAAQTALAVPSAGTRPTSERVREALFAALDARGALEEAHVLDLFCGSGALGLEAASRGAASVVLVDSAKPAAAVAKRNANAVAARGAARATVVTQRAERFLADSGAHFDLVLIDPPYDLDADVLHETLSLLVTRLSSDAVVVLEQSKRAEAPDVPGLELERSKKYGDTVIHWLSPTT</sequence>
<dbReference type="InterPro" id="IPR029063">
    <property type="entry name" value="SAM-dependent_MTases_sf"/>
</dbReference>
<dbReference type="PROSITE" id="PS00092">
    <property type="entry name" value="N6_MTASE"/>
    <property type="match status" value="1"/>
</dbReference>
<keyword evidence="2 3" id="KW-0808">Transferase</keyword>
<dbReference type="InterPro" id="IPR004398">
    <property type="entry name" value="RNA_MeTrfase_RsmD"/>
</dbReference>
<dbReference type="Gene3D" id="3.40.50.150">
    <property type="entry name" value="Vaccinia Virus protein VP39"/>
    <property type="match status" value="1"/>
</dbReference>
<dbReference type="CDD" id="cd02440">
    <property type="entry name" value="AdoMet_MTases"/>
    <property type="match status" value="1"/>
</dbReference>
<dbReference type="Pfam" id="PF03602">
    <property type="entry name" value="Cons_hypoth95"/>
    <property type="match status" value="1"/>
</dbReference>
<dbReference type="PANTHER" id="PTHR43542:SF1">
    <property type="entry name" value="METHYLTRANSFERASE"/>
    <property type="match status" value="1"/>
</dbReference>